<reference evidence="1" key="2">
    <citation type="journal article" date="2021" name="PeerJ">
        <title>Extensive microbial diversity within the chicken gut microbiome revealed by metagenomics and culture.</title>
        <authorList>
            <person name="Gilroy R."/>
            <person name="Ravi A."/>
            <person name="Getino M."/>
            <person name="Pursley I."/>
            <person name="Horton D.L."/>
            <person name="Alikhan N.F."/>
            <person name="Baker D."/>
            <person name="Gharbi K."/>
            <person name="Hall N."/>
            <person name="Watson M."/>
            <person name="Adriaenssens E.M."/>
            <person name="Foster-Nyarko E."/>
            <person name="Jarju S."/>
            <person name="Secka A."/>
            <person name="Antonio M."/>
            <person name="Oren A."/>
            <person name="Chaudhuri R.R."/>
            <person name="La Ragione R."/>
            <person name="Hildebrand F."/>
            <person name="Pallen M.J."/>
        </authorList>
    </citation>
    <scope>NUCLEOTIDE SEQUENCE</scope>
    <source>
        <strain evidence="1">CHK176-6737</strain>
    </source>
</reference>
<comment type="caution">
    <text evidence="1">The sequence shown here is derived from an EMBL/GenBank/DDBJ whole genome shotgun (WGS) entry which is preliminary data.</text>
</comment>
<organism evidence="1 2">
    <name type="scientific">Candidatus Scybalenecus merdavium</name>
    <dbReference type="NCBI Taxonomy" id="2840939"/>
    <lineage>
        <taxon>Bacteria</taxon>
        <taxon>Bacillati</taxon>
        <taxon>Bacillota</taxon>
        <taxon>Clostridia</taxon>
        <taxon>Eubacteriales</taxon>
        <taxon>Oscillospiraceae</taxon>
        <taxon>Oscillospiraceae incertae sedis</taxon>
        <taxon>Candidatus Scybalenecus</taxon>
    </lineage>
</organism>
<protein>
    <recommendedName>
        <fullName evidence="3">Ribbon-helix-helix protein CopG domain-containing protein</fullName>
    </recommendedName>
</protein>
<evidence type="ECO:0000313" key="1">
    <source>
        <dbReference type="EMBL" id="HIU69836.1"/>
    </source>
</evidence>
<dbReference type="AlphaFoldDB" id="A0A9D1MVE2"/>
<proteinExistence type="predicted"/>
<dbReference type="GO" id="GO:0006355">
    <property type="term" value="P:regulation of DNA-templated transcription"/>
    <property type="evidence" value="ECO:0007669"/>
    <property type="project" value="InterPro"/>
</dbReference>
<name>A0A9D1MVE2_9FIRM</name>
<reference evidence="1" key="1">
    <citation type="submission" date="2020-10" db="EMBL/GenBank/DDBJ databases">
        <authorList>
            <person name="Gilroy R."/>
        </authorList>
    </citation>
    <scope>NUCLEOTIDE SEQUENCE</scope>
    <source>
        <strain evidence="1">CHK176-6737</strain>
    </source>
</reference>
<dbReference type="Gene3D" id="1.10.1220.10">
    <property type="entry name" value="Met repressor-like"/>
    <property type="match status" value="1"/>
</dbReference>
<dbReference type="SUPFAM" id="SSF47598">
    <property type="entry name" value="Ribbon-helix-helix"/>
    <property type="match status" value="1"/>
</dbReference>
<dbReference type="Proteomes" id="UP000824125">
    <property type="component" value="Unassembled WGS sequence"/>
</dbReference>
<accession>A0A9D1MVE2</accession>
<dbReference type="InterPro" id="IPR010985">
    <property type="entry name" value="Ribbon_hlx_hlx"/>
</dbReference>
<dbReference type="EMBL" id="DVNM01000043">
    <property type="protein sequence ID" value="HIU69836.1"/>
    <property type="molecule type" value="Genomic_DNA"/>
</dbReference>
<evidence type="ECO:0000313" key="2">
    <source>
        <dbReference type="Proteomes" id="UP000824125"/>
    </source>
</evidence>
<evidence type="ECO:0008006" key="3">
    <source>
        <dbReference type="Google" id="ProtNLM"/>
    </source>
</evidence>
<sequence>MPEEKRKTHTSSAVKRRYNSKVYSTIAVQLPKELVAEFKALCKVNGDSQASIVKKSIEQYIAEHKAED</sequence>
<dbReference type="InterPro" id="IPR013321">
    <property type="entry name" value="Arc_rbn_hlx_hlx"/>
</dbReference>
<gene>
    <name evidence="1" type="ORF">IAD23_07770</name>
</gene>